<dbReference type="InterPro" id="IPR012334">
    <property type="entry name" value="Pectin_lyas_fold"/>
</dbReference>
<sequence length="82" mass="8856">AVLDAQEENGVHAVIVERGSLGLADLTRIMGTGAVAQGNVVELHAPLILWHDAELHLNANEVLQLSRRHGAFILNFGRLIVD</sequence>
<dbReference type="EMBL" id="JAUOQO010000700">
    <property type="protein sequence ID" value="MDO6575453.1"/>
    <property type="molecule type" value="Genomic_DNA"/>
</dbReference>
<accession>A0AAW7YYZ5</accession>
<keyword evidence="2" id="KW-1185">Reference proteome</keyword>
<dbReference type="Proteomes" id="UP001170310">
    <property type="component" value="Unassembled WGS sequence"/>
</dbReference>
<comment type="caution">
    <text evidence="1">The sequence shown here is derived from an EMBL/GenBank/DDBJ whole genome shotgun (WGS) entry which is preliminary data.</text>
</comment>
<gene>
    <name evidence="1" type="ORF">Q4528_15160</name>
</gene>
<dbReference type="Gene3D" id="2.160.20.10">
    <property type="entry name" value="Single-stranded right-handed beta-helix, Pectin lyase-like"/>
    <property type="match status" value="1"/>
</dbReference>
<evidence type="ECO:0000313" key="1">
    <source>
        <dbReference type="EMBL" id="MDO6575453.1"/>
    </source>
</evidence>
<reference evidence="1" key="1">
    <citation type="submission" date="2023-07" db="EMBL/GenBank/DDBJ databases">
        <title>Genome content predicts the carbon catabolic preferences of heterotrophic bacteria.</title>
        <authorList>
            <person name="Gralka M."/>
        </authorList>
    </citation>
    <scope>NUCLEOTIDE SEQUENCE</scope>
    <source>
        <strain evidence="1">E2R20</strain>
    </source>
</reference>
<feature type="non-terminal residue" evidence="1">
    <location>
        <position position="1"/>
    </location>
</feature>
<evidence type="ECO:0000313" key="2">
    <source>
        <dbReference type="Proteomes" id="UP001170310"/>
    </source>
</evidence>
<protein>
    <submittedName>
        <fullName evidence="1">Uncharacterized protein</fullName>
    </submittedName>
</protein>
<dbReference type="AlphaFoldDB" id="A0AAW7YYZ5"/>
<dbReference type="RefSeq" id="WP_303522537.1">
    <property type="nucleotide sequence ID" value="NZ_JAUOQO010000700.1"/>
</dbReference>
<name>A0AAW7YYZ5_9STAP</name>
<feature type="non-terminal residue" evidence="1">
    <location>
        <position position="82"/>
    </location>
</feature>
<organism evidence="1 2">
    <name type="scientific">Staphylococcus pasteuri_A</name>
    <dbReference type="NCBI Taxonomy" id="3062664"/>
    <lineage>
        <taxon>Bacteria</taxon>
        <taxon>Bacillati</taxon>
        <taxon>Bacillota</taxon>
        <taxon>Bacilli</taxon>
        <taxon>Bacillales</taxon>
        <taxon>Staphylococcaceae</taxon>
        <taxon>Staphylococcus</taxon>
    </lineage>
</organism>
<proteinExistence type="predicted"/>